<evidence type="ECO:0000256" key="8">
    <source>
        <dbReference type="SAM" id="MobiDB-lite"/>
    </source>
</evidence>
<keyword evidence="5 9" id="KW-1133">Transmembrane helix</keyword>
<dbReference type="eggNOG" id="KOG0721">
    <property type="taxonomic scope" value="Eukaryota"/>
</dbReference>
<dbReference type="VEuPathDB" id="VectorBase:CPIJ016072"/>
<dbReference type="STRING" id="7176.B0XBV2"/>
<keyword evidence="6 9" id="KW-0472">Membrane</keyword>
<dbReference type="KEGG" id="cqu:CpipJ_CPIJ016072"/>
<dbReference type="InParanoid" id="B0XBV2"/>
<organism>
    <name type="scientific">Culex quinquefasciatus</name>
    <name type="common">Southern house mosquito</name>
    <name type="synonym">Culex pungens</name>
    <dbReference type="NCBI Taxonomy" id="7176"/>
    <lineage>
        <taxon>Eukaryota</taxon>
        <taxon>Metazoa</taxon>
        <taxon>Ecdysozoa</taxon>
        <taxon>Arthropoda</taxon>
        <taxon>Hexapoda</taxon>
        <taxon>Insecta</taxon>
        <taxon>Pterygota</taxon>
        <taxon>Neoptera</taxon>
        <taxon>Endopterygota</taxon>
        <taxon>Diptera</taxon>
        <taxon>Nematocera</taxon>
        <taxon>Culicoidea</taxon>
        <taxon>Culicidae</taxon>
        <taxon>Culicinae</taxon>
        <taxon>Culicini</taxon>
        <taxon>Culex</taxon>
        <taxon>Culex</taxon>
    </lineage>
</organism>
<keyword evidence="13" id="KW-1185">Reference proteome</keyword>
<evidence type="ECO:0000259" key="10">
    <source>
        <dbReference type="Pfam" id="PF02889"/>
    </source>
</evidence>
<dbReference type="SUPFAM" id="SSF81296">
    <property type="entry name" value="E set domains"/>
    <property type="match status" value="1"/>
</dbReference>
<name>B0XBV2_CULQU</name>
<comment type="subcellular location">
    <subcellularLocation>
        <location evidence="2">Endoplasmic reticulum</location>
    </subcellularLocation>
    <subcellularLocation>
        <location evidence="1">Membrane</location>
        <topology evidence="1">Multi-pass membrane protein</topology>
    </subcellularLocation>
</comment>
<feature type="region of interest" description="Disordered" evidence="8">
    <location>
        <begin position="55"/>
        <end position="135"/>
    </location>
</feature>
<dbReference type="EnsemblMetazoa" id="CPIJ016072-RA">
    <property type="protein sequence ID" value="CPIJ016072-PA"/>
    <property type="gene ID" value="CPIJ016072"/>
</dbReference>
<feature type="transmembrane region" description="Helical" evidence="9">
    <location>
        <begin position="15"/>
        <end position="35"/>
    </location>
</feature>
<feature type="domain" description="SEC63" evidence="10">
    <location>
        <begin position="149"/>
        <end position="234"/>
    </location>
</feature>
<dbReference type="OrthoDB" id="1734229at2759"/>
<proteinExistence type="predicted"/>
<dbReference type="Pfam" id="PF02889">
    <property type="entry name" value="Sec63"/>
    <property type="match status" value="1"/>
</dbReference>
<sequence>MGGQKFQYDESGGTFFYFILSFLALILIPATVYFWPRKKKEEKFQSYQCHPGLRRSGIESRPVTSPPIFRWQLNPLAPSGSTRTSSKSGDKSASASRSKEDYDGDNSGAESDGNDNNNDGSSDEGKKSSVEDDDVEWEKFQQKINKREKLEGKSKVSHPVHCPLFPEEKYEYWWTYICDRKSHTLLTAPYHVTNLVHREEVQLKFTAPKWPGVYVFTVCLRSDSYFGMDQQVDLKLDVKEACAVPTAHPQWNISESESDHEDREINESDFTTDSSDAEGDDN</sequence>
<reference evidence="11" key="1">
    <citation type="submission" date="2007-03" db="EMBL/GenBank/DDBJ databases">
        <title>Annotation of Culex pipiens quinquefasciatus.</title>
        <authorList>
            <consortium name="The Broad Institute Genome Sequencing Platform"/>
            <person name="Atkinson P.W."/>
            <person name="Hemingway J."/>
            <person name="Christensen B.M."/>
            <person name="Higgs S."/>
            <person name="Kodira C."/>
            <person name="Hannick L."/>
            <person name="Megy K."/>
            <person name="O'Leary S."/>
            <person name="Pearson M."/>
            <person name="Haas B.J."/>
            <person name="Mauceli E."/>
            <person name="Wortman J.R."/>
            <person name="Lee N.H."/>
            <person name="Guigo R."/>
            <person name="Stanke M."/>
            <person name="Alvarado L."/>
            <person name="Amedeo P."/>
            <person name="Antoine C.H."/>
            <person name="Arensburger P."/>
            <person name="Bidwell S.L."/>
            <person name="Crawford M."/>
            <person name="Camaro F."/>
            <person name="Devon K."/>
            <person name="Engels R."/>
            <person name="Hammond M."/>
            <person name="Howarth C."/>
            <person name="Koehrsen M."/>
            <person name="Lawson D."/>
            <person name="Montgomery P."/>
            <person name="Nene V."/>
            <person name="Nusbaum C."/>
            <person name="Puiu D."/>
            <person name="Romero-Severson J."/>
            <person name="Severson D.W."/>
            <person name="Shumway M."/>
            <person name="Sisk P."/>
            <person name="Stolte C."/>
            <person name="Zeng Q."/>
            <person name="Eisenstadt E."/>
            <person name="Fraser-Liggett C."/>
            <person name="Strausberg R."/>
            <person name="Galagan J."/>
            <person name="Birren B."/>
            <person name="Collins F.H."/>
        </authorList>
    </citation>
    <scope>NUCLEOTIDE SEQUENCE [LARGE SCALE GENOMIC DNA]</scope>
    <source>
        <strain evidence="11">JHB</strain>
    </source>
</reference>
<reference evidence="12" key="2">
    <citation type="submission" date="2021-02" db="UniProtKB">
        <authorList>
            <consortium name="EnsemblMetazoa"/>
        </authorList>
    </citation>
    <scope>IDENTIFICATION</scope>
    <source>
        <strain evidence="12">JHB</strain>
    </source>
</reference>
<dbReference type="GO" id="GO:0003723">
    <property type="term" value="F:RNA binding"/>
    <property type="evidence" value="ECO:0007669"/>
    <property type="project" value="TreeGrafter"/>
</dbReference>
<dbReference type="EMBL" id="DS232655">
    <property type="protein sequence ID" value="EDS44481.1"/>
    <property type="molecule type" value="Genomic_DNA"/>
</dbReference>
<dbReference type="PANTHER" id="PTHR24075:SF0">
    <property type="entry name" value="TRANSLOCATION PROTEIN SEC63 HOMOLOG"/>
    <property type="match status" value="1"/>
</dbReference>
<dbReference type="GO" id="GO:0031207">
    <property type="term" value="C:Sec62/Sec63 complex"/>
    <property type="evidence" value="ECO:0007669"/>
    <property type="project" value="TreeGrafter"/>
</dbReference>
<feature type="compositionally biased region" description="Low complexity" evidence="8">
    <location>
        <begin position="85"/>
        <end position="96"/>
    </location>
</feature>
<dbReference type="GO" id="GO:0006620">
    <property type="term" value="P:post-translational protein targeting to endoplasmic reticulum membrane"/>
    <property type="evidence" value="ECO:0007669"/>
    <property type="project" value="TreeGrafter"/>
</dbReference>
<feature type="compositionally biased region" description="Low complexity" evidence="8">
    <location>
        <begin position="105"/>
        <end position="120"/>
    </location>
</feature>
<dbReference type="AlphaFoldDB" id="B0XBV2"/>
<evidence type="ECO:0000256" key="2">
    <source>
        <dbReference type="ARBA" id="ARBA00004240"/>
    </source>
</evidence>
<dbReference type="Gene3D" id="2.60.40.150">
    <property type="entry name" value="C2 domain"/>
    <property type="match status" value="1"/>
</dbReference>
<evidence type="ECO:0000256" key="1">
    <source>
        <dbReference type="ARBA" id="ARBA00004141"/>
    </source>
</evidence>
<evidence type="ECO:0000256" key="4">
    <source>
        <dbReference type="ARBA" id="ARBA00022824"/>
    </source>
</evidence>
<keyword evidence="4" id="KW-0256">Endoplasmic reticulum</keyword>
<dbReference type="GO" id="GO:0006614">
    <property type="term" value="P:SRP-dependent cotranslational protein targeting to membrane"/>
    <property type="evidence" value="ECO:0007669"/>
    <property type="project" value="TreeGrafter"/>
</dbReference>
<dbReference type="VEuPathDB" id="VectorBase:CQUJHB000231"/>
<dbReference type="FunFam" id="2.60.40.150:FF:000184">
    <property type="entry name" value="Translocation protein SEC63"/>
    <property type="match status" value="1"/>
</dbReference>
<dbReference type="InterPro" id="IPR014756">
    <property type="entry name" value="Ig_E-set"/>
</dbReference>
<evidence type="ECO:0000313" key="13">
    <source>
        <dbReference type="Proteomes" id="UP000002320"/>
    </source>
</evidence>
<protein>
    <submittedName>
        <fullName evidence="11">SEC63 protein</fullName>
    </submittedName>
</protein>
<evidence type="ECO:0000256" key="7">
    <source>
        <dbReference type="ARBA" id="ARBA00023186"/>
    </source>
</evidence>
<gene>
    <name evidence="12" type="primary">6050533</name>
    <name evidence="11" type="ORF">CpipJ_CPIJ016072</name>
</gene>
<evidence type="ECO:0000256" key="5">
    <source>
        <dbReference type="ARBA" id="ARBA00022989"/>
    </source>
</evidence>
<dbReference type="HOGENOM" id="CLU_987830_0_0_1"/>
<dbReference type="Proteomes" id="UP000002320">
    <property type="component" value="Unassembled WGS sequence"/>
</dbReference>
<evidence type="ECO:0000313" key="11">
    <source>
        <dbReference type="EMBL" id="EDS44481.1"/>
    </source>
</evidence>
<dbReference type="InterPro" id="IPR004179">
    <property type="entry name" value="Sec63-dom"/>
</dbReference>
<evidence type="ECO:0000256" key="3">
    <source>
        <dbReference type="ARBA" id="ARBA00022692"/>
    </source>
</evidence>
<evidence type="ECO:0000313" key="12">
    <source>
        <dbReference type="EnsemblMetazoa" id="CPIJ016072-PA"/>
    </source>
</evidence>
<accession>B0XBV2</accession>
<dbReference type="PANTHER" id="PTHR24075">
    <property type="entry name" value="SEC63 DOMAIN-CONTAINING"/>
    <property type="match status" value="1"/>
</dbReference>
<evidence type="ECO:0000256" key="6">
    <source>
        <dbReference type="ARBA" id="ARBA00023136"/>
    </source>
</evidence>
<feature type="region of interest" description="Disordered" evidence="8">
    <location>
        <begin position="249"/>
        <end position="282"/>
    </location>
</feature>
<dbReference type="GO" id="GO:0008320">
    <property type="term" value="F:protein transmembrane transporter activity"/>
    <property type="evidence" value="ECO:0007669"/>
    <property type="project" value="TreeGrafter"/>
</dbReference>
<evidence type="ECO:0000256" key="9">
    <source>
        <dbReference type="SAM" id="Phobius"/>
    </source>
</evidence>
<keyword evidence="7" id="KW-0143">Chaperone</keyword>
<keyword evidence="3 9" id="KW-0812">Transmembrane</keyword>
<dbReference type="InterPro" id="IPR035892">
    <property type="entry name" value="C2_domain_sf"/>
</dbReference>